<evidence type="ECO:0000256" key="3">
    <source>
        <dbReference type="ARBA" id="ARBA00022989"/>
    </source>
</evidence>
<dbReference type="EMBL" id="JAUDCK010000012">
    <property type="protein sequence ID" value="MDM8195635.1"/>
    <property type="molecule type" value="Genomic_DNA"/>
</dbReference>
<reference evidence="7" key="1">
    <citation type="submission" date="2023-06" db="EMBL/GenBank/DDBJ databases">
        <title>Identification and characterization of horizontal gene transfer across gut microbiota members of farm animals based on homology search.</title>
        <authorList>
            <person name="Zeman M."/>
            <person name="Kubasova T."/>
            <person name="Jahodarova E."/>
            <person name="Nykrynova M."/>
            <person name="Rychlik I."/>
        </authorList>
    </citation>
    <scope>NUCLEOTIDE SEQUENCE [LARGE SCALE GENOMIC DNA]</scope>
    <source>
        <strain evidence="7">ET341</strain>
    </source>
</reference>
<dbReference type="Pfam" id="PF02674">
    <property type="entry name" value="Colicin_V"/>
    <property type="match status" value="1"/>
</dbReference>
<dbReference type="PANTHER" id="PTHR37306">
    <property type="entry name" value="COLICIN V PRODUCTION PROTEIN"/>
    <property type="match status" value="1"/>
</dbReference>
<comment type="subcellular location">
    <subcellularLocation>
        <location evidence="1">Membrane</location>
        <topology evidence="1">Multi-pass membrane protein</topology>
    </subcellularLocation>
</comment>
<protein>
    <submittedName>
        <fullName evidence="6">CvpA family protein</fullName>
    </submittedName>
</protein>
<sequence>MNFFSIDIICVIFLVITAIIGYKKGFIIQLYDIVSFLFVLLLVYFLSDPISSIWTIYQYDSHDFIASLIGSTINRIVVGFILFIVFMIIKKIIGVLVKPLLKGIMHTFSLTAFADRLLGLCCHVVEGILIIYICLVFLFIPFVANGKEMIQNSYIANAIVDMIPDVTQTVMNMSDLMQDNNSLDTYSKEFIAEFTLNAMNAHFINEQDALQLFEDYVFHQNQTIQLNPSQIQQLTQLLEDSNYSTQQIQDVLSQVKG</sequence>
<evidence type="ECO:0000256" key="4">
    <source>
        <dbReference type="ARBA" id="ARBA00023136"/>
    </source>
</evidence>
<dbReference type="InterPro" id="IPR003825">
    <property type="entry name" value="Colicin-V_CvpA"/>
</dbReference>
<keyword evidence="3 5" id="KW-1133">Transmembrane helix</keyword>
<comment type="caution">
    <text evidence="6">The sequence shown here is derived from an EMBL/GenBank/DDBJ whole genome shotgun (WGS) entry which is preliminary data.</text>
</comment>
<keyword evidence="2 5" id="KW-0812">Transmembrane</keyword>
<evidence type="ECO:0000256" key="5">
    <source>
        <dbReference type="SAM" id="Phobius"/>
    </source>
</evidence>
<dbReference type="PANTHER" id="PTHR37306:SF1">
    <property type="entry name" value="COLICIN V PRODUCTION PROTEIN"/>
    <property type="match status" value="1"/>
</dbReference>
<evidence type="ECO:0000313" key="6">
    <source>
        <dbReference type="EMBL" id="MDM8195635.1"/>
    </source>
</evidence>
<keyword evidence="7" id="KW-1185">Reference proteome</keyword>
<dbReference type="Proteomes" id="UP001529275">
    <property type="component" value="Unassembled WGS sequence"/>
</dbReference>
<evidence type="ECO:0000313" key="7">
    <source>
        <dbReference type="Proteomes" id="UP001529275"/>
    </source>
</evidence>
<feature type="transmembrane region" description="Helical" evidence="5">
    <location>
        <begin position="34"/>
        <end position="56"/>
    </location>
</feature>
<feature type="transmembrane region" description="Helical" evidence="5">
    <location>
        <begin position="76"/>
        <end position="97"/>
    </location>
</feature>
<proteinExistence type="predicted"/>
<evidence type="ECO:0000256" key="1">
    <source>
        <dbReference type="ARBA" id="ARBA00004141"/>
    </source>
</evidence>
<feature type="transmembrane region" description="Helical" evidence="5">
    <location>
        <begin position="6"/>
        <end position="22"/>
    </location>
</feature>
<name>A0ABT7UHL5_9FIRM</name>
<dbReference type="RefSeq" id="WP_289527518.1">
    <property type="nucleotide sequence ID" value="NZ_JAUDCK010000012.1"/>
</dbReference>
<keyword evidence="4 5" id="KW-0472">Membrane</keyword>
<organism evidence="6 7">
    <name type="scientific">Massilimicrobiota timonensis</name>
    <dbReference type="NCBI Taxonomy" id="1776392"/>
    <lineage>
        <taxon>Bacteria</taxon>
        <taxon>Bacillati</taxon>
        <taxon>Bacillota</taxon>
        <taxon>Erysipelotrichia</taxon>
        <taxon>Erysipelotrichales</taxon>
        <taxon>Erysipelotrichaceae</taxon>
        <taxon>Massilimicrobiota</taxon>
    </lineage>
</organism>
<feature type="transmembrane region" description="Helical" evidence="5">
    <location>
        <begin position="117"/>
        <end position="144"/>
    </location>
</feature>
<evidence type="ECO:0000256" key="2">
    <source>
        <dbReference type="ARBA" id="ARBA00022692"/>
    </source>
</evidence>
<accession>A0ABT7UHL5</accession>
<gene>
    <name evidence="6" type="ORF">QUV98_04810</name>
</gene>